<comment type="caution">
    <text evidence="1">The sequence shown here is derived from an EMBL/GenBank/DDBJ whole genome shotgun (WGS) entry which is preliminary data.</text>
</comment>
<accession>A0A0Q9XWM4</accession>
<proteinExistence type="predicted"/>
<reference evidence="1 2" key="1">
    <citation type="submission" date="2015-06" db="EMBL/GenBank/DDBJ databases">
        <title>Genome sequencing project of Bacillus galactosidilyticus PL133.</title>
        <authorList>
            <person name="Gaiero J."/>
            <person name="Nicol R."/>
            <person name="Habash M."/>
        </authorList>
    </citation>
    <scope>NUCLEOTIDE SEQUENCE [LARGE SCALE GENOMIC DNA]</scope>
    <source>
        <strain evidence="1 2">PL133</strain>
    </source>
</reference>
<dbReference type="PATRIC" id="fig|217031.4.peg.5793"/>
<sequence length="141" mass="15163">MKDSVISSAKRIGQNIKDAFTGFFDMHSPSRLMASISKHIPGGAIKGMDSMSGKLRSAANRMSEAMMPEQRQISMAYATPSGTYSSLAGAVDGSIDVSSSENNRLLAGIYEELRKQKDMIITLNDRELTIVSSGVRSGAKL</sequence>
<protein>
    <submittedName>
        <fullName evidence="1">Uncharacterized protein</fullName>
    </submittedName>
</protein>
<dbReference type="EMBL" id="LGPB01000122">
    <property type="protein sequence ID" value="KRG11545.1"/>
    <property type="molecule type" value="Genomic_DNA"/>
</dbReference>
<evidence type="ECO:0000313" key="1">
    <source>
        <dbReference type="EMBL" id="KRG11545.1"/>
    </source>
</evidence>
<name>A0A0Q9XWM4_9BACI</name>
<gene>
    <name evidence="1" type="ORF">ACA29_17045</name>
</gene>
<evidence type="ECO:0000313" key="2">
    <source>
        <dbReference type="Proteomes" id="UP000053881"/>
    </source>
</evidence>
<dbReference type="AlphaFoldDB" id="A0A0Q9XWM4"/>
<organism evidence="1 2">
    <name type="scientific">Lederbergia galactosidilytica</name>
    <dbReference type="NCBI Taxonomy" id="217031"/>
    <lineage>
        <taxon>Bacteria</taxon>
        <taxon>Bacillati</taxon>
        <taxon>Bacillota</taxon>
        <taxon>Bacilli</taxon>
        <taxon>Bacillales</taxon>
        <taxon>Bacillaceae</taxon>
        <taxon>Lederbergia</taxon>
    </lineage>
</organism>
<dbReference type="Proteomes" id="UP000053881">
    <property type="component" value="Unassembled WGS sequence"/>
</dbReference>